<keyword evidence="1" id="KW-1133">Transmembrane helix</keyword>
<feature type="transmembrane region" description="Helical" evidence="1">
    <location>
        <begin position="47"/>
        <end position="67"/>
    </location>
</feature>
<dbReference type="PATRIC" id="fig|1082933.3.peg.2507"/>
<keyword evidence="3" id="KW-1185">Reference proteome</keyword>
<accession>G6Y9G7</accession>
<evidence type="ECO:0000256" key="1">
    <source>
        <dbReference type="SAM" id="Phobius"/>
    </source>
</evidence>
<feature type="transmembrane region" description="Helical" evidence="1">
    <location>
        <begin position="74"/>
        <end position="94"/>
    </location>
</feature>
<name>G6Y9G7_9HYPH</name>
<reference evidence="2 3" key="1">
    <citation type="journal article" date="2012" name="J. Bacteriol.">
        <title>Draft Genome Sequence of Plant Growth-Promoting Rhizobium Mesorhizobium amorphae, Isolated from Zinc-Lead Mine Tailings.</title>
        <authorList>
            <person name="Hao X."/>
            <person name="Lin Y."/>
            <person name="Johnstone L."/>
            <person name="Baltrus D.A."/>
            <person name="Miller S.J."/>
            <person name="Wei G."/>
            <person name="Rensing C."/>
        </authorList>
    </citation>
    <scope>NUCLEOTIDE SEQUENCE [LARGE SCALE GENOMIC DNA]</scope>
    <source>
        <strain evidence="2 3">CCNWGS0123</strain>
    </source>
</reference>
<evidence type="ECO:0000313" key="2">
    <source>
        <dbReference type="EMBL" id="EHH11673.1"/>
    </source>
</evidence>
<dbReference type="AlphaFoldDB" id="G6Y9G7"/>
<sequence>MLFTRAAARVWAALSVVLALQWSIELSMVGFPDGYITPFARATRPLLGILTAACMAQGLYFFFSGLFGRKMRAISLGLQIFIAAIFTIAPVLVVKDCPHSETCSMAYEALTNTMMDDGAGG</sequence>
<evidence type="ECO:0000313" key="3">
    <source>
        <dbReference type="Proteomes" id="UP000002949"/>
    </source>
</evidence>
<dbReference type="EMBL" id="AGSN01000101">
    <property type="protein sequence ID" value="EHH11673.1"/>
    <property type="molecule type" value="Genomic_DNA"/>
</dbReference>
<dbReference type="RefSeq" id="WP_006202102.1">
    <property type="nucleotide sequence ID" value="NZ_AGSN01000101.1"/>
</dbReference>
<dbReference type="STRING" id="1082933.A6B35_18580"/>
<protein>
    <submittedName>
        <fullName evidence="2">Uncharacterized protein</fullName>
    </submittedName>
</protein>
<dbReference type="KEGG" id="mamo:A6B35_18580"/>
<keyword evidence="1" id="KW-0812">Transmembrane</keyword>
<organism evidence="2 3">
    <name type="scientific">Mesorhizobium amorphae CCNWGS0123</name>
    <dbReference type="NCBI Taxonomy" id="1082933"/>
    <lineage>
        <taxon>Bacteria</taxon>
        <taxon>Pseudomonadati</taxon>
        <taxon>Pseudomonadota</taxon>
        <taxon>Alphaproteobacteria</taxon>
        <taxon>Hyphomicrobiales</taxon>
        <taxon>Phyllobacteriaceae</taxon>
        <taxon>Mesorhizobium</taxon>
    </lineage>
</organism>
<keyword evidence="1" id="KW-0472">Membrane</keyword>
<proteinExistence type="predicted"/>
<dbReference type="OrthoDB" id="8097886at2"/>
<dbReference type="Proteomes" id="UP000002949">
    <property type="component" value="Unassembled WGS sequence"/>
</dbReference>
<gene>
    <name evidence="2" type="ORF">MEA186_12933</name>
</gene>
<dbReference type="eggNOG" id="ENOG502ZUYJ">
    <property type="taxonomic scope" value="Bacteria"/>
</dbReference>